<dbReference type="InterPro" id="IPR011053">
    <property type="entry name" value="Single_hybrid_motif"/>
</dbReference>
<dbReference type="PANTHER" id="PTHR45266">
    <property type="entry name" value="OXALOACETATE DECARBOXYLASE ALPHA CHAIN"/>
    <property type="match status" value="1"/>
</dbReference>
<sequence length="177" mass="19186">MVYIGTHQGRTTKAKVVEPRPGLFTVTLGETEYEVDFLEPQPNIYSLLIDGRSFEVDVDAKAGGDVFDVLIKGDHYEVEMVEEKKKKLAMKMSKGASGRQDMKSPMAGNVRAVQVQPGDRVAAGQVVLILEAMKMQNEIKSAIDGIVASVTAREGVAVAAGDPLLVVEPWEPQFPNG</sequence>
<proteinExistence type="predicted"/>
<dbReference type="CDD" id="cd06850">
    <property type="entry name" value="biotinyl_domain"/>
    <property type="match status" value="1"/>
</dbReference>
<feature type="domain" description="Lipoyl-binding" evidence="2">
    <location>
        <begin position="91"/>
        <end position="168"/>
    </location>
</feature>
<dbReference type="FunFam" id="2.40.50.100:FF:000003">
    <property type="entry name" value="Acetyl-CoA carboxylase biotin carboxyl carrier protein"/>
    <property type="match status" value="1"/>
</dbReference>
<dbReference type="KEGG" id="msil:METEAL_04120"/>
<name>A0AA48H3I1_9BACT</name>
<evidence type="ECO:0000313" key="4">
    <source>
        <dbReference type="Proteomes" id="UP001238179"/>
    </source>
</evidence>
<dbReference type="InterPro" id="IPR050709">
    <property type="entry name" value="Biotin_Carboxyl_Carrier/Decarb"/>
</dbReference>
<reference evidence="4" key="1">
    <citation type="journal article" date="2023" name="Int. J. Syst. Evol. Microbiol.">
        <title>Mesoterricola silvestris gen. nov., sp. nov., Mesoterricola sediminis sp. nov., Geothrix oryzae sp. nov., Geothrix edaphica sp. nov., Geothrix rubra sp. nov., and Geothrix limicola sp. nov., six novel members of Acidobacteriota isolated from soils.</title>
        <authorList>
            <person name="Itoh H."/>
            <person name="Sugisawa Y."/>
            <person name="Mise K."/>
            <person name="Xu Z."/>
            <person name="Kuniyasu M."/>
            <person name="Ushijima N."/>
            <person name="Kawano K."/>
            <person name="Kobayashi E."/>
            <person name="Shiratori Y."/>
            <person name="Masuda Y."/>
            <person name="Senoo K."/>
        </authorList>
    </citation>
    <scope>NUCLEOTIDE SEQUENCE [LARGE SCALE GENOMIC DNA]</scope>
    <source>
        <strain evidence="4">W79</strain>
    </source>
</reference>
<dbReference type="PROSITE" id="PS50968">
    <property type="entry name" value="BIOTINYL_LIPOYL"/>
    <property type="match status" value="1"/>
</dbReference>
<dbReference type="RefSeq" id="WP_316414125.1">
    <property type="nucleotide sequence ID" value="NZ_AP027080.1"/>
</dbReference>
<dbReference type="Pfam" id="PF00364">
    <property type="entry name" value="Biotin_lipoyl"/>
    <property type="match status" value="1"/>
</dbReference>
<dbReference type="InterPro" id="IPR001882">
    <property type="entry name" value="Biotin_BS"/>
</dbReference>
<dbReference type="Gene3D" id="2.40.50.100">
    <property type="match status" value="1"/>
</dbReference>
<protein>
    <submittedName>
        <fullName evidence="3">Acetyl-CoA carboxylase biotin carboxyl carrier protein subunit</fullName>
    </submittedName>
</protein>
<dbReference type="InterPro" id="IPR000089">
    <property type="entry name" value="Biotin_lipoyl"/>
</dbReference>
<dbReference type="SUPFAM" id="SSF51230">
    <property type="entry name" value="Single hybrid motif"/>
    <property type="match status" value="1"/>
</dbReference>
<dbReference type="AlphaFoldDB" id="A0AA48H3I1"/>
<dbReference type="PANTHER" id="PTHR45266:SF3">
    <property type="entry name" value="OXALOACETATE DECARBOXYLASE ALPHA CHAIN"/>
    <property type="match status" value="1"/>
</dbReference>
<evidence type="ECO:0000256" key="1">
    <source>
        <dbReference type="ARBA" id="ARBA00023267"/>
    </source>
</evidence>
<dbReference type="PROSITE" id="PS00188">
    <property type="entry name" value="BIOTIN"/>
    <property type="match status" value="1"/>
</dbReference>
<keyword evidence="1" id="KW-0092">Biotin</keyword>
<dbReference type="Proteomes" id="UP001238179">
    <property type="component" value="Chromosome"/>
</dbReference>
<organism evidence="3 4">
    <name type="scientific">Mesoterricola silvestris</name>
    <dbReference type="NCBI Taxonomy" id="2927979"/>
    <lineage>
        <taxon>Bacteria</taxon>
        <taxon>Pseudomonadati</taxon>
        <taxon>Acidobacteriota</taxon>
        <taxon>Holophagae</taxon>
        <taxon>Holophagales</taxon>
        <taxon>Holophagaceae</taxon>
        <taxon>Mesoterricola</taxon>
    </lineage>
</organism>
<keyword evidence="4" id="KW-1185">Reference proteome</keyword>
<dbReference type="EMBL" id="AP027080">
    <property type="protein sequence ID" value="BDU71238.1"/>
    <property type="molecule type" value="Genomic_DNA"/>
</dbReference>
<gene>
    <name evidence="3" type="ORF">METEAL_04120</name>
</gene>
<accession>A0AA48H3I1</accession>
<evidence type="ECO:0000259" key="2">
    <source>
        <dbReference type="PROSITE" id="PS50968"/>
    </source>
</evidence>
<evidence type="ECO:0000313" key="3">
    <source>
        <dbReference type="EMBL" id="BDU71238.1"/>
    </source>
</evidence>